<dbReference type="InterPro" id="IPR003599">
    <property type="entry name" value="Ig_sub"/>
</dbReference>
<dbReference type="InterPro" id="IPR013783">
    <property type="entry name" value="Ig-like_fold"/>
</dbReference>
<dbReference type="AlphaFoldDB" id="A0AAD9DV26"/>
<dbReference type="InterPro" id="IPR003597">
    <property type="entry name" value="Ig_C1-set"/>
</dbReference>
<dbReference type="CDD" id="cd00098">
    <property type="entry name" value="IgC1"/>
    <property type="match status" value="2"/>
</dbReference>
<dbReference type="SUPFAM" id="SSF48726">
    <property type="entry name" value="Immunoglobulin"/>
    <property type="match status" value="5"/>
</dbReference>
<feature type="non-terminal residue" evidence="3">
    <location>
        <position position="1"/>
    </location>
</feature>
<reference evidence="3" key="1">
    <citation type="submission" date="2023-03" db="EMBL/GenBank/DDBJ databases">
        <title>Electrophorus voltai genome.</title>
        <authorList>
            <person name="Bian C."/>
        </authorList>
    </citation>
    <scope>NUCLEOTIDE SEQUENCE</scope>
    <source>
        <strain evidence="3">CB-2022</strain>
        <tissue evidence="3">Muscle</tissue>
    </source>
</reference>
<dbReference type="PROSITE" id="PS50835">
    <property type="entry name" value="IG_LIKE"/>
    <property type="match status" value="4"/>
</dbReference>
<keyword evidence="4" id="KW-1185">Reference proteome</keyword>
<protein>
    <recommendedName>
        <fullName evidence="2">Ig-like domain-containing protein</fullName>
    </recommendedName>
</protein>
<sequence length="877" mass="97008">FSAVISVPLGSSVVLPCSFILPTPVNDEHLNITWTLEGLVVASNLHVERGFYLNPLAIVDGSFALTVINATTHQQGVYECSVIGNGTEYSTNISLAVMAPPTLSIPSRTVVLGRESVVECRAKGFSPPWITFSWTRAGKQFESPQVFKANRTEDGLFEAVSRVTLVPEPTDQNNTYSCTVQHEALEKPLVQEFNMTVIILPKVTLSVVPSSSHSSPLTLACDINGFYPSNMSVAWVQHGTTLSEPPQARLNGDGTYTSRHFHTLSMEETDRAGWVQCEAQQPHVSQPAAGSIDLSAASSLEKQKSLTISAIILPPRVVVGQKGRVTICIEGRRADRVETAWFLNDIPIVDTSYTGEKSYGPIYSTDHGHTHRISRASLASEKGPLLLATAPGYYKLCTQQPLHTSGPTKQLLSSVTFVPNLSVHKGAVFKCQISYQGKDNIVMEKISNKFTILAPPEVSEIQLSEPSEESGIVTLTVSASGFHPDVITFRWFCEGGELSPLAAPLALAAPRRDTQGFFSAMSQCRLPKDELERGKTIVWVTVHHMSLKQPVTRKTIGKRTRQCARQRGSFLKKPIISEIRCSSPPSSTLQQPLTLACDIAGFYPPDITVQWLKRGKSEEQEEDVVLGEREVWGPVQTSPRMFQATALIKEVEEAEEILCRVEHCSLLEPIERVWRKIHLVAPSVALSLSVNWRDDGVGVFSLYLSGGVPHPTLLWAAGSTTLSPLLSRETEQAAEERERVLISICAVAVAPETQGAERQPHRSKLLHYSQIPGLENEAVDKTTSERENTWEKKRDEGKVPLSSDIICEERTDSVEEELQPSYINTVIMKKEGRHRERQRLRVAVEITHPALSLPIYRTWTGNKHTNTHSPNMRHHFK</sequence>
<comment type="caution">
    <text evidence="3">The sequence shown here is derived from an EMBL/GenBank/DDBJ whole genome shotgun (WGS) entry which is preliminary data.</text>
</comment>
<feature type="domain" description="Ig-like" evidence="2">
    <location>
        <begin position="1"/>
        <end position="94"/>
    </location>
</feature>
<dbReference type="SMART" id="SM00409">
    <property type="entry name" value="IG"/>
    <property type="match status" value="2"/>
</dbReference>
<dbReference type="InterPro" id="IPR050380">
    <property type="entry name" value="Immune_Resp_Modulators"/>
</dbReference>
<name>A0AAD9DV26_9TELE</name>
<keyword evidence="1" id="KW-0393">Immunoglobulin domain</keyword>
<dbReference type="InterPro" id="IPR036179">
    <property type="entry name" value="Ig-like_dom_sf"/>
</dbReference>
<dbReference type="PROSITE" id="PS00290">
    <property type="entry name" value="IG_MHC"/>
    <property type="match status" value="1"/>
</dbReference>
<evidence type="ECO:0000259" key="2">
    <source>
        <dbReference type="PROSITE" id="PS50835"/>
    </source>
</evidence>
<dbReference type="InterPro" id="IPR007110">
    <property type="entry name" value="Ig-like_dom"/>
</dbReference>
<dbReference type="EMBL" id="JAROKS010000017">
    <property type="protein sequence ID" value="KAK1794268.1"/>
    <property type="molecule type" value="Genomic_DNA"/>
</dbReference>
<accession>A0AAD9DV26</accession>
<dbReference type="Gene3D" id="2.60.40.10">
    <property type="entry name" value="Immunoglobulins"/>
    <property type="match status" value="5"/>
</dbReference>
<evidence type="ECO:0000313" key="4">
    <source>
        <dbReference type="Proteomes" id="UP001239994"/>
    </source>
</evidence>
<feature type="domain" description="Ig-like" evidence="2">
    <location>
        <begin position="574"/>
        <end position="663"/>
    </location>
</feature>
<evidence type="ECO:0000313" key="3">
    <source>
        <dbReference type="EMBL" id="KAK1794268.1"/>
    </source>
</evidence>
<dbReference type="Pfam" id="PF07654">
    <property type="entry name" value="C1-set"/>
    <property type="match status" value="3"/>
</dbReference>
<feature type="domain" description="Ig-like" evidence="2">
    <location>
        <begin position="100"/>
        <end position="196"/>
    </location>
</feature>
<gene>
    <name evidence="3" type="ORF">P4O66_011164</name>
</gene>
<dbReference type="PANTHER" id="PTHR23411">
    <property type="entry name" value="TAPASIN"/>
    <property type="match status" value="1"/>
</dbReference>
<evidence type="ECO:0000256" key="1">
    <source>
        <dbReference type="ARBA" id="ARBA00023319"/>
    </source>
</evidence>
<dbReference type="InterPro" id="IPR003006">
    <property type="entry name" value="Ig/MHC_CS"/>
</dbReference>
<dbReference type="Proteomes" id="UP001239994">
    <property type="component" value="Unassembled WGS sequence"/>
</dbReference>
<proteinExistence type="predicted"/>
<organism evidence="3 4">
    <name type="scientific">Electrophorus voltai</name>
    <dbReference type="NCBI Taxonomy" id="2609070"/>
    <lineage>
        <taxon>Eukaryota</taxon>
        <taxon>Metazoa</taxon>
        <taxon>Chordata</taxon>
        <taxon>Craniata</taxon>
        <taxon>Vertebrata</taxon>
        <taxon>Euteleostomi</taxon>
        <taxon>Actinopterygii</taxon>
        <taxon>Neopterygii</taxon>
        <taxon>Teleostei</taxon>
        <taxon>Ostariophysi</taxon>
        <taxon>Gymnotiformes</taxon>
        <taxon>Gymnotoidei</taxon>
        <taxon>Gymnotidae</taxon>
        <taxon>Electrophorus</taxon>
    </lineage>
</organism>
<feature type="domain" description="Ig-like" evidence="2">
    <location>
        <begin position="201"/>
        <end position="295"/>
    </location>
</feature>
<dbReference type="SMART" id="SM00407">
    <property type="entry name" value="IGc1"/>
    <property type="match status" value="3"/>
</dbReference>